<name>A0A166MU10_9AGAM</name>
<feature type="chain" id="PRO_5007877506" evidence="2">
    <location>
        <begin position="21"/>
        <end position="215"/>
    </location>
</feature>
<reference evidence="3 4" key="1">
    <citation type="journal article" date="2016" name="Mol. Biol. Evol.">
        <title>Comparative Genomics of Early-Diverging Mushroom-Forming Fungi Provides Insights into the Origins of Lignocellulose Decay Capabilities.</title>
        <authorList>
            <person name="Nagy L.G."/>
            <person name="Riley R."/>
            <person name="Tritt A."/>
            <person name="Adam C."/>
            <person name="Daum C."/>
            <person name="Floudas D."/>
            <person name="Sun H."/>
            <person name="Yadav J.S."/>
            <person name="Pangilinan J."/>
            <person name="Larsson K.H."/>
            <person name="Matsuura K."/>
            <person name="Barry K."/>
            <person name="Labutti K."/>
            <person name="Kuo R."/>
            <person name="Ohm R.A."/>
            <person name="Bhattacharya S.S."/>
            <person name="Shirouzu T."/>
            <person name="Yoshinaga Y."/>
            <person name="Martin F.M."/>
            <person name="Grigoriev I.V."/>
            <person name="Hibbett D.S."/>
        </authorList>
    </citation>
    <scope>NUCLEOTIDE SEQUENCE [LARGE SCALE GENOMIC DNA]</scope>
    <source>
        <strain evidence="3 4">CBS 109695</strain>
    </source>
</reference>
<feature type="region of interest" description="Disordered" evidence="1">
    <location>
        <begin position="139"/>
        <end position="183"/>
    </location>
</feature>
<evidence type="ECO:0000313" key="4">
    <source>
        <dbReference type="Proteomes" id="UP000076532"/>
    </source>
</evidence>
<sequence>MLLAPVVLVGAVMYAGGWRAGHLFEDQEATHIQLQAPRTLHITASFLASPILPLRPSPPLPYTRIWNGSGSSTNGRADPDPPLPRLWAKLTLLLPSSFPVSSASSSALVLKVRVYGWPESISRDISGVLSQPRYLGSSLPKDARSAEALSRTTPSPPTKQQGGTRTRSIDIPHAAPPGATDSSTIAWGASLSNSVSNYISGNSGDGQYGCEYGNG</sequence>
<evidence type="ECO:0000313" key="3">
    <source>
        <dbReference type="EMBL" id="KZP24315.1"/>
    </source>
</evidence>
<keyword evidence="4" id="KW-1185">Reference proteome</keyword>
<accession>A0A166MU10</accession>
<feature type="compositionally biased region" description="Polar residues" evidence="1">
    <location>
        <begin position="150"/>
        <end position="166"/>
    </location>
</feature>
<evidence type="ECO:0000256" key="1">
    <source>
        <dbReference type="SAM" id="MobiDB-lite"/>
    </source>
</evidence>
<evidence type="ECO:0000256" key="2">
    <source>
        <dbReference type="SAM" id="SignalP"/>
    </source>
</evidence>
<feature type="signal peptide" evidence="2">
    <location>
        <begin position="1"/>
        <end position="20"/>
    </location>
</feature>
<dbReference type="EMBL" id="KV417527">
    <property type="protein sequence ID" value="KZP24315.1"/>
    <property type="molecule type" value="Genomic_DNA"/>
</dbReference>
<proteinExistence type="predicted"/>
<protein>
    <submittedName>
        <fullName evidence="3">Uncharacterized protein</fullName>
    </submittedName>
</protein>
<dbReference type="AlphaFoldDB" id="A0A166MU10"/>
<gene>
    <name evidence="3" type="ORF">FIBSPDRAFT_930042</name>
</gene>
<dbReference type="Proteomes" id="UP000076532">
    <property type="component" value="Unassembled WGS sequence"/>
</dbReference>
<organism evidence="3 4">
    <name type="scientific">Athelia psychrophila</name>
    <dbReference type="NCBI Taxonomy" id="1759441"/>
    <lineage>
        <taxon>Eukaryota</taxon>
        <taxon>Fungi</taxon>
        <taxon>Dikarya</taxon>
        <taxon>Basidiomycota</taxon>
        <taxon>Agaricomycotina</taxon>
        <taxon>Agaricomycetes</taxon>
        <taxon>Agaricomycetidae</taxon>
        <taxon>Atheliales</taxon>
        <taxon>Atheliaceae</taxon>
        <taxon>Athelia</taxon>
    </lineage>
</organism>
<keyword evidence="2" id="KW-0732">Signal</keyword>